<dbReference type="RefSeq" id="WP_376980444.1">
    <property type="nucleotide sequence ID" value="NZ_JBHLSV010000011.1"/>
</dbReference>
<protein>
    <submittedName>
        <fullName evidence="6">Nramp family divalent metal transporter</fullName>
    </submittedName>
</protein>
<name>A0ABV6REN6_9MICO</name>
<keyword evidence="4 5" id="KW-0472">Membrane</keyword>
<feature type="transmembrane region" description="Helical" evidence="5">
    <location>
        <begin position="282"/>
        <end position="303"/>
    </location>
</feature>
<proteinExistence type="predicted"/>
<feature type="transmembrane region" description="Helical" evidence="5">
    <location>
        <begin position="330"/>
        <end position="351"/>
    </location>
</feature>
<sequence length="470" mass="50915">MSNPQTHDSGTLAGDAYTLDARTIKEPPRGWRQSLKYFGPGLIMSASIVGSGELIATTAAGAEVGFALLWLVIISTFVKVSVQIELAKWSITTGQAGMTGFNRVPPRIGRTGWITWVWLLMAVAKILQQGGIVGGAAVTLSLLFPFGGDPLNMPTLMIWTGVLVAVSIALLMSNKYGIIEGISTVLVAALTLITVVMAFGLTFTPFAYGWEEIALGLSFTLPAVGVAVAMFGITGVGADEIAFYTYWVVEKGYASYTGPNDGSEEWKKRADGWITVMKRDSWISWVVYTLATLAFYIMGAAVLHPQGLVPEGNDVIITLSRMYTDSIGEWAMYAFLIAAFAALASTMWAAIPSHSRLWANFLANIGVFDWKDDVAKRTSWIRVFMIVLPIAWAVVYFLIQSPVVMVQIGGIATSIFLLAVVIGTWYLRRTETDRSVLGSKAWSVLLMISSVAILLLSIYTALKVFGLTPG</sequence>
<dbReference type="NCBIfam" id="NF037982">
    <property type="entry name" value="Nramp_1"/>
    <property type="match status" value="1"/>
</dbReference>
<feature type="transmembrane region" description="Helical" evidence="5">
    <location>
        <begin position="116"/>
        <end position="144"/>
    </location>
</feature>
<dbReference type="Proteomes" id="UP001589793">
    <property type="component" value="Unassembled WGS sequence"/>
</dbReference>
<reference evidence="6 7" key="1">
    <citation type="submission" date="2024-09" db="EMBL/GenBank/DDBJ databases">
        <authorList>
            <person name="Sun Q."/>
            <person name="Mori K."/>
        </authorList>
    </citation>
    <scope>NUCLEOTIDE SEQUENCE [LARGE SCALE GENOMIC DNA]</scope>
    <source>
        <strain evidence="6 7">CICC 10874</strain>
    </source>
</reference>
<feature type="transmembrane region" description="Helical" evidence="5">
    <location>
        <begin position="439"/>
        <end position="462"/>
    </location>
</feature>
<evidence type="ECO:0000313" key="6">
    <source>
        <dbReference type="EMBL" id="MFC0674393.1"/>
    </source>
</evidence>
<feature type="transmembrane region" description="Helical" evidence="5">
    <location>
        <begin position="185"/>
        <end position="207"/>
    </location>
</feature>
<comment type="subcellular location">
    <subcellularLocation>
        <location evidence="1">Membrane</location>
        <topology evidence="1">Multi-pass membrane protein</topology>
    </subcellularLocation>
</comment>
<keyword evidence="2 5" id="KW-0812">Transmembrane</keyword>
<feature type="transmembrane region" description="Helical" evidence="5">
    <location>
        <begin position="380"/>
        <end position="399"/>
    </location>
</feature>
<evidence type="ECO:0000256" key="5">
    <source>
        <dbReference type="SAM" id="Phobius"/>
    </source>
</evidence>
<evidence type="ECO:0000256" key="4">
    <source>
        <dbReference type="ARBA" id="ARBA00023136"/>
    </source>
</evidence>
<dbReference type="PANTHER" id="PTHR11706:SF3">
    <property type="entry name" value="METAL ION TRANSPORT PROTEIN"/>
    <property type="match status" value="1"/>
</dbReference>
<feature type="transmembrane region" description="Helical" evidence="5">
    <location>
        <begin position="405"/>
        <end position="427"/>
    </location>
</feature>
<gene>
    <name evidence="6" type="ORF">ACFFF6_10555</name>
</gene>
<dbReference type="EMBL" id="JBHLSV010000011">
    <property type="protein sequence ID" value="MFC0674393.1"/>
    <property type="molecule type" value="Genomic_DNA"/>
</dbReference>
<evidence type="ECO:0000256" key="2">
    <source>
        <dbReference type="ARBA" id="ARBA00022692"/>
    </source>
</evidence>
<comment type="caution">
    <text evidence="6">The sequence shown here is derived from an EMBL/GenBank/DDBJ whole genome shotgun (WGS) entry which is preliminary data.</text>
</comment>
<evidence type="ECO:0000256" key="1">
    <source>
        <dbReference type="ARBA" id="ARBA00004141"/>
    </source>
</evidence>
<organism evidence="6 7">
    <name type="scientific">Brachybacterium hainanense</name>
    <dbReference type="NCBI Taxonomy" id="1541174"/>
    <lineage>
        <taxon>Bacteria</taxon>
        <taxon>Bacillati</taxon>
        <taxon>Actinomycetota</taxon>
        <taxon>Actinomycetes</taxon>
        <taxon>Micrococcales</taxon>
        <taxon>Dermabacteraceae</taxon>
        <taxon>Brachybacterium</taxon>
    </lineage>
</organism>
<feature type="transmembrane region" description="Helical" evidence="5">
    <location>
        <begin position="213"/>
        <end position="233"/>
    </location>
</feature>
<keyword evidence="3 5" id="KW-1133">Transmembrane helix</keyword>
<keyword evidence="7" id="KW-1185">Reference proteome</keyword>
<evidence type="ECO:0000256" key="3">
    <source>
        <dbReference type="ARBA" id="ARBA00022989"/>
    </source>
</evidence>
<accession>A0ABV6REN6</accession>
<evidence type="ECO:0000313" key="7">
    <source>
        <dbReference type="Proteomes" id="UP001589793"/>
    </source>
</evidence>
<feature type="transmembrane region" description="Helical" evidence="5">
    <location>
        <begin position="156"/>
        <end position="173"/>
    </location>
</feature>
<dbReference type="PANTHER" id="PTHR11706">
    <property type="entry name" value="SOLUTE CARRIER PROTEIN FAMILY 11 MEMBER"/>
    <property type="match status" value="1"/>
</dbReference>
<dbReference type="InterPro" id="IPR001046">
    <property type="entry name" value="NRAMP_fam"/>
</dbReference>
<dbReference type="Pfam" id="PF01566">
    <property type="entry name" value="Nramp"/>
    <property type="match status" value="1"/>
</dbReference>